<name>A0A9P7YZX4_9HELO</name>
<evidence type="ECO:0000256" key="1">
    <source>
        <dbReference type="SAM" id="SignalP"/>
    </source>
</evidence>
<evidence type="ECO:0000313" key="2">
    <source>
        <dbReference type="EMBL" id="KAG9242462.1"/>
    </source>
</evidence>
<dbReference type="AlphaFoldDB" id="A0A9P7YZX4"/>
<organism evidence="2 3">
    <name type="scientific">Calycina marina</name>
    <dbReference type="NCBI Taxonomy" id="1763456"/>
    <lineage>
        <taxon>Eukaryota</taxon>
        <taxon>Fungi</taxon>
        <taxon>Dikarya</taxon>
        <taxon>Ascomycota</taxon>
        <taxon>Pezizomycotina</taxon>
        <taxon>Leotiomycetes</taxon>
        <taxon>Helotiales</taxon>
        <taxon>Pezizellaceae</taxon>
        <taxon>Calycina</taxon>
    </lineage>
</organism>
<comment type="caution">
    <text evidence="2">The sequence shown here is derived from an EMBL/GenBank/DDBJ whole genome shotgun (WGS) entry which is preliminary data.</text>
</comment>
<accession>A0A9P7YZX4</accession>
<evidence type="ECO:0000313" key="3">
    <source>
        <dbReference type="Proteomes" id="UP000887226"/>
    </source>
</evidence>
<dbReference type="EMBL" id="MU254071">
    <property type="protein sequence ID" value="KAG9242462.1"/>
    <property type="molecule type" value="Genomic_DNA"/>
</dbReference>
<feature type="chain" id="PRO_5040236673" evidence="1">
    <location>
        <begin position="23"/>
        <end position="102"/>
    </location>
</feature>
<protein>
    <submittedName>
        <fullName evidence="2">Uncharacterized protein</fullName>
    </submittedName>
</protein>
<keyword evidence="1" id="KW-0732">Signal</keyword>
<feature type="signal peptide" evidence="1">
    <location>
        <begin position="1"/>
        <end position="22"/>
    </location>
</feature>
<keyword evidence="3" id="KW-1185">Reference proteome</keyword>
<proteinExistence type="predicted"/>
<reference evidence="2" key="1">
    <citation type="journal article" date="2021" name="IMA Fungus">
        <title>Genomic characterization of three marine fungi, including Emericellopsis atlantica sp. nov. with signatures of a generalist lifestyle and marine biomass degradation.</title>
        <authorList>
            <person name="Hagestad O.C."/>
            <person name="Hou L."/>
            <person name="Andersen J.H."/>
            <person name="Hansen E.H."/>
            <person name="Altermark B."/>
            <person name="Li C."/>
            <person name="Kuhnert E."/>
            <person name="Cox R.J."/>
            <person name="Crous P.W."/>
            <person name="Spatafora J.W."/>
            <person name="Lail K."/>
            <person name="Amirebrahimi M."/>
            <person name="Lipzen A."/>
            <person name="Pangilinan J."/>
            <person name="Andreopoulos W."/>
            <person name="Hayes R.D."/>
            <person name="Ng V."/>
            <person name="Grigoriev I.V."/>
            <person name="Jackson S.A."/>
            <person name="Sutton T.D.S."/>
            <person name="Dobson A.D.W."/>
            <person name="Rama T."/>
        </authorList>
    </citation>
    <scope>NUCLEOTIDE SEQUENCE</scope>
    <source>
        <strain evidence="2">TRa3180A</strain>
    </source>
</reference>
<dbReference type="Proteomes" id="UP000887226">
    <property type="component" value="Unassembled WGS sequence"/>
</dbReference>
<gene>
    <name evidence="2" type="ORF">BJ878DRAFT_515349</name>
</gene>
<sequence>MGSVLGLVALMAVMALIGEDNGIPPSIASNSLCMYESSGSVLSTLGSESLIICINLKCRLTSVGGLECSGRPTCTARLGQSNFFCYIRFWDVDDVQELVRIN</sequence>